<evidence type="ECO:0000256" key="1">
    <source>
        <dbReference type="SAM" id="MobiDB-lite"/>
    </source>
</evidence>
<feature type="region of interest" description="Disordered" evidence="1">
    <location>
        <begin position="136"/>
        <end position="157"/>
    </location>
</feature>
<evidence type="ECO:0000313" key="3">
    <source>
        <dbReference type="Proteomes" id="UP000422232"/>
    </source>
</evidence>
<name>A0A9Q6LSK2_PISSA</name>
<keyword evidence="3" id="KW-1185">Reference proteome</keyword>
<dbReference type="AlphaFoldDB" id="A0A9Q6LSK2"/>
<accession>A0A9Q6LSK2</accession>
<dbReference type="RefSeq" id="WP_052104604.1">
    <property type="nucleotide sequence ID" value="NZ_CP012413.1"/>
</dbReference>
<evidence type="ECO:0000313" key="2">
    <source>
        <dbReference type="EMBL" id="QGO06842.1"/>
    </source>
</evidence>
<dbReference type="Proteomes" id="UP000422232">
    <property type="component" value="Chromosome"/>
</dbReference>
<gene>
    <name evidence="2" type="ORF">Psal009_02775</name>
</gene>
<feature type="compositionally biased region" description="Basic and acidic residues" evidence="1">
    <location>
        <begin position="140"/>
        <end position="157"/>
    </location>
</feature>
<reference evidence="2 3" key="1">
    <citation type="submission" date="2019-04" db="EMBL/GenBank/DDBJ databases">
        <title>Complete genome sequencing of Piscirickettsia salmonis strain Psal-009.</title>
        <authorList>
            <person name="Schober I."/>
            <person name="Bunk B."/>
            <person name="Sproer C."/>
            <person name="Carril G.P."/>
            <person name="Riedel T."/>
            <person name="Flores-Herrera P.A."/>
            <person name="Nourdin-Galindo G."/>
            <person name="Marshall S.H."/>
            <person name="Overmann J."/>
        </authorList>
    </citation>
    <scope>NUCLEOTIDE SEQUENCE [LARGE SCALE GENOMIC DNA]</scope>
    <source>
        <strain evidence="2 3">Psal-009</strain>
    </source>
</reference>
<sequence length="157" mass="17717">MTSIIDLEVEKLKVLSEKLGDPYILYGFKNLDKKIDDLYLNKLYRVRTLHKVCDKICESELGDSDDGEGEGEGGSDGKISLYVLLVLLYLINPRRAIPVFIDHLIYQDPAEKLIIKNSEILGIDVREKNNNTDLMLSKSKKPENKPSTRDGSLDYGG</sequence>
<organism evidence="2 3">
    <name type="scientific">Piscirickettsia salmonis</name>
    <dbReference type="NCBI Taxonomy" id="1238"/>
    <lineage>
        <taxon>Bacteria</taxon>
        <taxon>Pseudomonadati</taxon>
        <taxon>Pseudomonadota</taxon>
        <taxon>Gammaproteobacteria</taxon>
        <taxon>Thiotrichales</taxon>
        <taxon>Piscirickettsiaceae</taxon>
        <taxon>Piscirickettsia</taxon>
    </lineage>
</organism>
<protein>
    <submittedName>
        <fullName evidence="2">Uncharacterized protein</fullName>
    </submittedName>
</protein>
<dbReference type="EMBL" id="CP038908">
    <property type="protein sequence ID" value="QGO06842.1"/>
    <property type="molecule type" value="Genomic_DNA"/>
</dbReference>
<proteinExistence type="predicted"/>